<keyword evidence="1" id="KW-0813">Transport</keyword>
<reference evidence="3 4" key="1">
    <citation type="submission" date="2017-03" db="EMBL/GenBank/DDBJ databases">
        <authorList>
            <person name="Afonso C.L."/>
            <person name="Miller P.J."/>
            <person name="Scott M.A."/>
            <person name="Spackman E."/>
            <person name="Goraichik I."/>
            <person name="Dimitrov K.M."/>
            <person name="Suarez D.L."/>
            <person name="Swayne D.E."/>
        </authorList>
    </citation>
    <scope>NUCLEOTIDE SEQUENCE [LARGE SCALE GENOMIC DNA]</scope>
    <source>
        <strain evidence="3 4">CECT 8397</strain>
    </source>
</reference>
<evidence type="ECO:0000256" key="1">
    <source>
        <dbReference type="ARBA" id="ARBA00022448"/>
    </source>
</evidence>
<keyword evidence="4" id="KW-1185">Reference proteome</keyword>
<keyword evidence="2" id="KW-0472">Membrane</keyword>
<evidence type="ECO:0000313" key="4">
    <source>
        <dbReference type="Proteomes" id="UP000193623"/>
    </source>
</evidence>
<feature type="transmembrane region" description="Helical" evidence="2">
    <location>
        <begin position="248"/>
        <end position="270"/>
    </location>
</feature>
<feature type="transmembrane region" description="Helical" evidence="2">
    <location>
        <begin position="331"/>
        <end position="353"/>
    </location>
</feature>
<feature type="transmembrane region" description="Helical" evidence="2">
    <location>
        <begin position="197"/>
        <end position="221"/>
    </location>
</feature>
<gene>
    <name evidence="3" type="primary">mdtK</name>
    <name evidence="3" type="ORF">PSJ8397_03340</name>
</gene>
<keyword evidence="2" id="KW-0812">Transmembrane</keyword>
<name>A0A1Y5TIL8_9RHOB</name>
<dbReference type="OrthoDB" id="9780160at2"/>
<evidence type="ECO:0000256" key="2">
    <source>
        <dbReference type="SAM" id="Phobius"/>
    </source>
</evidence>
<keyword evidence="2" id="KW-1133">Transmembrane helix</keyword>
<dbReference type="AlphaFoldDB" id="A0A1Y5TIL8"/>
<dbReference type="InterPro" id="IPR002528">
    <property type="entry name" value="MATE_fam"/>
</dbReference>
<dbReference type="GO" id="GO:0042910">
    <property type="term" value="F:xenobiotic transmembrane transporter activity"/>
    <property type="evidence" value="ECO:0007669"/>
    <property type="project" value="InterPro"/>
</dbReference>
<sequence length="457" mass="49151">MTPYLHTKAAARAPGSRDIFALAWPMTLKAIFLHGTVVIDGLLVSPLGEEALAAMGLAAALAGLVIGVLFAFSNATQIRTAQAFGTGDPIFLKSVIASSLTVTVTLGLVGVVLISLIAPGVIDQLAVNEAVAAQAQTYLTIFMVVIIAESIGQSIASFFNGCSQTKLPLYGYVLSVPVNVVVSVGLIHGLWGLPEMGVAGAATGSAIAISLQSAFWVLLLVRKHGSLRRVAGWHKGAFSPTLRRHITFSLPIAATFISATMAAHLCSLIYAKMALNGFAAITLIAPWNMLVGQIAMQWAQATGILVAQLLGQGASEDVLDTFLSRAWRGAFIAAAIVACVFLAMCLSIDWIYADLEPETRAILFGFLPILLLIQFPRATNAICGNTLRAAGDTVYVMHIFIWSQWAFRVPATAFFILYLDLSAFWVLSLFFWEEVVKFTPFHRRLWRGEWKHSQVAA</sequence>
<accession>A0A1Y5TIL8</accession>
<dbReference type="PANTHER" id="PTHR43298:SF2">
    <property type="entry name" value="FMN_FAD EXPORTER YEEO-RELATED"/>
    <property type="match status" value="1"/>
</dbReference>
<dbReference type="EMBL" id="FWFT01000007">
    <property type="protein sequence ID" value="SLN62860.1"/>
    <property type="molecule type" value="Genomic_DNA"/>
</dbReference>
<feature type="transmembrane region" description="Helical" evidence="2">
    <location>
        <begin position="20"/>
        <end position="39"/>
    </location>
</feature>
<dbReference type="PANTHER" id="PTHR43298">
    <property type="entry name" value="MULTIDRUG RESISTANCE PROTEIN NORM-RELATED"/>
    <property type="match status" value="1"/>
</dbReference>
<protein>
    <submittedName>
        <fullName evidence="3">Multidrug resistance protein MdtK</fullName>
    </submittedName>
</protein>
<feature type="transmembrane region" description="Helical" evidence="2">
    <location>
        <begin position="413"/>
        <end position="432"/>
    </location>
</feature>
<dbReference type="Pfam" id="PF01554">
    <property type="entry name" value="MatE"/>
    <property type="match status" value="2"/>
</dbReference>
<dbReference type="Proteomes" id="UP000193623">
    <property type="component" value="Unassembled WGS sequence"/>
</dbReference>
<feature type="transmembrane region" description="Helical" evidence="2">
    <location>
        <begin position="138"/>
        <end position="159"/>
    </location>
</feature>
<feature type="transmembrane region" description="Helical" evidence="2">
    <location>
        <begin position="94"/>
        <end position="118"/>
    </location>
</feature>
<dbReference type="GO" id="GO:0015297">
    <property type="term" value="F:antiporter activity"/>
    <property type="evidence" value="ECO:0007669"/>
    <property type="project" value="InterPro"/>
</dbReference>
<proteinExistence type="predicted"/>
<organism evidence="3 4">
    <name type="scientific">Pseudooctadecabacter jejudonensis</name>
    <dbReference type="NCBI Taxonomy" id="1391910"/>
    <lineage>
        <taxon>Bacteria</taxon>
        <taxon>Pseudomonadati</taxon>
        <taxon>Pseudomonadota</taxon>
        <taxon>Alphaproteobacteria</taxon>
        <taxon>Rhodobacterales</taxon>
        <taxon>Paracoccaceae</taxon>
        <taxon>Pseudooctadecabacter</taxon>
    </lineage>
</organism>
<dbReference type="RefSeq" id="WP_085865731.1">
    <property type="nucleotide sequence ID" value="NZ_FWFT01000007.1"/>
</dbReference>
<evidence type="ECO:0000313" key="3">
    <source>
        <dbReference type="EMBL" id="SLN62860.1"/>
    </source>
</evidence>
<feature type="transmembrane region" description="Helical" evidence="2">
    <location>
        <begin position="171"/>
        <end position="191"/>
    </location>
</feature>
<feature type="transmembrane region" description="Helical" evidence="2">
    <location>
        <begin position="359"/>
        <end position="375"/>
    </location>
</feature>
<feature type="transmembrane region" description="Helical" evidence="2">
    <location>
        <begin position="51"/>
        <end position="73"/>
    </location>
</feature>
<dbReference type="GO" id="GO:0005886">
    <property type="term" value="C:plasma membrane"/>
    <property type="evidence" value="ECO:0007669"/>
    <property type="project" value="TreeGrafter"/>
</dbReference>
<dbReference type="InterPro" id="IPR050222">
    <property type="entry name" value="MATE_MdtK"/>
</dbReference>